<dbReference type="AlphaFoldDB" id="A0A839Y4L5"/>
<dbReference type="Pfam" id="PF09335">
    <property type="entry name" value="VTT_dom"/>
    <property type="match status" value="1"/>
</dbReference>
<comment type="similarity">
    <text evidence="2 7">Belongs to the DedA family.</text>
</comment>
<evidence type="ECO:0000313" key="10">
    <source>
        <dbReference type="Proteomes" id="UP000580718"/>
    </source>
</evidence>
<evidence type="ECO:0000256" key="3">
    <source>
        <dbReference type="ARBA" id="ARBA00022475"/>
    </source>
</evidence>
<reference evidence="9 10" key="1">
    <citation type="submission" date="2020-08" db="EMBL/GenBank/DDBJ databases">
        <title>Sequencing the genomes of 1000 actinobacteria strains.</title>
        <authorList>
            <person name="Klenk H.-P."/>
        </authorList>
    </citation>
    <scope>NUCLEOTIDE SEQUENCE [LARGE SCALE GENOMIC DNA]</scope>
    <source>
        <strain evidence="9 10">DSM 16678</strain>
    </source>
</reference>
<comment type="subcellular location">
    <subcellularLocation>
        <location evidence="1 7">Cell membrane</location>
        <topology evidence="1 7">Multi-pass membrane protein</topology>
    </subcellularLocation>
</comment>
<name>A0A839Y4L5_9ACTN</name>
<keyword evidence="5 7" id="KW-1133">Transmembrane helix</keyword>
<keyword evidence="4 7" id="KW-0812">Transmembrane</keyword>
<dbReference type="EMBL" id="JACIBU010000001">
    <property type="protein sequence ID" value="MBB3674693.1"/>
    <property type="molecule type" value="Genomic_DNA"/>
</dbReference>
<feature type="transmembrane region" description="Helical" evidence="7">
    <location>
        <begin position="167"/>
        <end position="185"/>
    </location>
</feature>
<organism evidence="9 10">
    <name type="scientific">Modestobacter versicolor</name>
    <dbReference type="NCBI Taxonomy" id="429133"/>
    <lineage>
        <taxon>Bacteria</taxon>
        <taxon>Bacillati</taxon>
        <taxon>Actinomycetota</taxon>
        <taxon>Actinomycetes</taxon>
        <taxon>Geodermatophilales</taxon>
        <taxon>Geodermatophilaceae</taxon>
        <taxon>Modestobacter</taxon>
    </lineage>
</organism>
<dbReference type="GO" id="GO:0005886">
    <property type="term" value="C:plasma membrane"/>
    <property type="evidence" value="ECO:0007669"/>
    <property type="project" value="UniProtKB-SubCell"/>
</dbReference>
<protein>
    <submittedName>
        <fullName evidence="9">Membrane protein DedA with SNARE-associated domain</fullName>
    </submittedName>
</protein>
<feature type="transmembrane region" description="Helical" evidence="7">
    <location>
        <begin position="12"/>
        <end position="30"/>
    </location>
</feature>
<dbReference type="RefSeq" id="WP_220035775.1">
    <property type="nucleotide sequence ID" value="NZ_JACIBU010000001.1"/>
</dbReference>
<evidence type="ECO:0000256" key="2">
    <source>
        <dbReference type="ARBA" id="ARBA00010792"/>
    </source>
</evidence>
<proteinExistence type="inferred from homology"/>
<keyword evidence="3 7" id="KW-1003">Cell membrane</keyword>
<dbReference type="PANTHER" id="PTHR30353">
    <property type="entry name" value="INNER MEMBRANE PROTEIN DEDA-RELATED"/>
    <property type="match status" value="1"/>
</dbReference>
<evidence type="ECO:0000313" key="9">
    <source>
        <dbReference type="EMBL" id="MBB3674693.1"/>
    </source>
</evidence>
<dbReference type="Proteomes" id="UP000580718">
    <property type="component" value="Unassembled WGS sequence"/>
</dbReference>
<evidence type="ECO:0000256" key="4">
    <source>
        <dbReference type="ARBA" id="ARBA00022692"/>
    </source>
</evidence>
<evidence type="ECO:0000256" key="7">
    <source>
        <dbReference type="RuleBase" id="RU367016"/>
    </source>
</evidence>
<keyword evidence="6 7" id="KW-0472">Membrane</keyword>
<feature type="domain" description="VTT" evidence="8">
    <location>
        <begin position="30"/>
        <end position="153"/>
    </location>
</feature>
<evidence type="ECO:0000256" key="6">
    <source>
        <dbReference type="ARBA" id="ARBA00023136"/>
    </source>
</evidence>
<evidence type="ECO:0000256" key="1">
    <source>
        <dbReference type="ARBA" id="ARBA00004651"/>
    </source>
</evidence>
<comment type="caution">
    <text evidence="9">The sequence shown here is derived from an EMBL/GenBank/DDBJ whole genome shotgun (WGS) entry which is preliminary data.</text>
</comment>
<evidence type="ECO:0000259" key="8">
    <source>
        <dbReference type="Pfam" id="PF09335"/>
    </source>
</evidence>
<sequence>MDTAMDLMSSPWAYLVIVLVALADALAPVVPSETVVITAAVLAASGPTSVPLVVLTAAVGAMLGDHLSYLVGRTTSRWTAGRDSAGRRARTLRRAGSVLAGRGGMALVVARYVPGGRTAVTLAMGALRHPLARFTGWDAIAASSWAGYCTVIGVVGGSALAEDPLPAVLLGMTTALVIAAMAEVWRQVHRRRPRGSGVPTTAAP</sequence>
<gene>
    <name evidence="9" type="ORF">FHX36_000428</name>
</gene>
<feature type="transmembrane region" description="Helical" evidence="7">
    <location>
        <begin position="36"/>
        <end position="63"/>
    </location>
</feature>
<accession>A0A839Y4L5</accession>
<dbReference type="InterPro" id="IPR032818">
    <property type="entry name" value="DedA-like"/>
</dbReference>
<evidence type="ECO:0000256" key="5">
    <source>
        <dbReference type="ARBA" id="ARBA00022989"/>
    </source>
</evidence>
<dbReference type="InterPro" id="IPR032816">
    <property type="entry name" value="VTT_dom"/>
</dbReference>
<feature type="transmembrane region" description="Helical" evidence="7">
    <location>
        <begin position="137"/>
        <end position="161"/>
    </location>
</feature>
<dbReference type="PANTHER" id="PTHR30353:SF0">
    <property type="entry name" value="TRANSMEMBRANE PROTEIN"/>
    <property type="match status" value="1"/>
</dbReference>